<dbReference type="EMBL" id="LQBQ01000036">
    <property type="protein sequence ID" value="KUJ76301.1"/>
    <property type="molecule type" value="Genomic_DNA"/>
</dbReference>
<protein>
    <submittedName>
        <fullName evidence="1">Uncharacterized protein</fullName>
    </submittedName>
</protein>
<evidence type="ECO:0000313" key="1">
    <source>
        <dbReference type="EMBL" id="KUJ76301.1"/>
    </source>
</evidence>
<accession>A0A0X3TMP7</accession>
<comment type="caution">
    <text evidence="1">The sequence shown here is derived from an EMBL/GenBank/DDBJ whole genome shotgun (WGS) entry which is preliminary data.</text>
</comment>
<proteinExistence type="predicted"/>
<evidence type="ECO:0000313" key="2">
    <source>
        <dbReference type="Proteomes" id="UP000053791"/>
    </source>
</evidence>
<dbReference type="Proteomes" id="UP000053791">
    <property type="component" value="Unassembled WGS sequence"/>
</dbReference>
<name>A0A0X3TMP7_9RHOB</name>
<reference evidence="1 2" key="1">
    <citation type="submission" date="2015-12" db="EMBL/GenBank/DDBJ databases">
        <authorList>
            <person name="Shamseldin A."/>
            <person name="Moawad H."/>
            <person name="Abd El-Rahim W.M."/>
            <person name="Sadowsky M.J."/>
        </authorList>
    </citation>
    <scope>NUCLEOTIDE SEQUENCE [LARGE SCALE GENOMIC DNA]</scope>
    <source>
        <strain evidence="1 2">ZGT118</strain>
    </source>
</reference>
<gene>
    <name evidence="1" type="ORF">AVO45_13455</name>
</gene>
<organism evidence="1 2">
    <name type="scientific">Ruegeria marisrubri</name>
    <dbReference type="NCBI Taxonomy" id="1685379"/>
    <lineage>
        <taxon>Bacteria</taxon>
        <taxon>Pseudomonadati</taxon>
        <taxon>Pseudomonadota</taxon>
        <taxon>Alphaproteobacteria</taxon>
        <taxon>Rhodobacterales</taxon>
        <taxon>Roseobacteraceae</taxon>
        <taxon>Ruegeria</taxon>
    </lineage>
</organism>
<dbReference type="STRING" id="1685379.AVO45_13455"/>
<keyword evidence="2" id="KW-1185">Reference proteome</keyword>
<dbReference type="AlphaFoldDB" id="A0A0X3TMP7"/>
<dbReference type="OrthoDB" id="8546410at2"/>
<dbReference type="RefSeq" id="WP_068349250.1">
    <property type="nucleotide sequence ID" value="NZ_LQBQ01000036.1"/>
</dbReference>
<sequence length="138" mass="14980">MARVFNWRALKEHRVYSIEEASALLRCAPRTLKRLLYEEGVQVIDDLSPMLVIGADLIPALRGRNTKGKLAPGQMFCLGCKKPAYPDGGVVDDVAKPNQPSLLQALCSNCGAVMSRRVARGEVAAFLKAAQNPQSNVS</sequence>